<dbReference type="InterPro" id="IPR003000">
    <property type="entry name" value="Sirtuin"/>
</dbReference>
<evidence type="ECO:0000256" key="4">
    <source>
        <dbReference type="PROSITE-ProRule" id="PRU00236"/>
    </source>
</evidence>
<dbReference type="Gene3D" id="3.40.50.1220">
    <property type="entry name" value="TPP-binding domain"/>
    <property type="match status" value="1"/>
</dbReference>
<keyword evidence="7" id="KW-1185">Reference proteome</keyword>
<dbReference type="Proteomes" id="UP000076268">
    <property type="component" value="Unassembled WGS sequence"/>
</dbReference>
<feature type="binding site" evidence="4">
    <location>
        <position position="130"/>
    </location>
    <ligand>
        <name>Zn(2+)</name>
        <dbReference type="ChEBI" id="CHEBI:29105"/>
    </ligand>
</feature>
<dbReference type="STRING" id="1794912.AXX12_12485"/>
<keyword evidence="4" id="KW-0479">Metal-binding</keyword>
<evidence type="ECO:0000256" key="3">
    <source>
        <dbReference type="ARBA" id="ARBA00023027"/>
    </source>
</evidence>
<evidence type="ECO:0000313" key="6">
    <source>
        <dbReference type="EMBL" id="KYZ75524.1"/>
    </source>
</evidence>
<dbReference type="InterPro" id="IPR026590">
    <property type="entry name" value="Ssirtuin_cat_dom"/>
</dbReference>
<dbReference type="GO" id="GO:0070403">
    <property type="term" value="F:NAD+ binding"/>
    <property type="evidence" value="ECO:0007669"/>
    <property type="project" value="InterPro"/>
</dbReference>
<dbReference type="SUPFAM" id="SSF52467">
    <property type="entry name" value="DHS-like NAD/FAD-binding domain"/>
    <property type="match status" value="1"/>
</dbReference>
<dbReference type="Gene3D" id="3.30.1600.10">
    <property type="entry name" value="SIR2/SIRT2 'Small Domain"/>
    <property type="match status" value="1"/>
</dbReference>
<dbReference type="CDD" id="cd01407">
    <property type="entry name" value="SIR2-fam"/>
    <property type="match status" value="1"/>
</dbReference>
<sequence>MSDRLIEEIASSWLTASNVVVFTGAGMSTESGLPDFRSAQGLWKQRPESLATMAAMRQMPDEFYFFYQWRIQRLWSVEPNVGHLALAELEAAGRVQHVITQNVDGLHHRAGSVHISELHGTLKTVSCLNCRTHYDSRQLLPQREGWEAEYQNGGYRHGSECVCLQCGGFLRPDVVLFGEALPEDAWQMAQAWSRKADLFVVIGSSLVVSPANYLPQIAVDAGAKLLIINQENTPLDHRATWTLRTKAAETLPVIARRIKKAGNGV</sequence>
<feature type="active site" description="Proton acceptor" evidence="4">
    <location>
        <position position="119"/>
    </location>
</feature>
<protein>
    <recommendedName>
        <fullName evidence="1">protein acetyllysine N-acetyltransferase</fullName>
        <ecNumber evidence="1">2.3.1.286</ecNumber>
    </recommendedName>
</protein>
<feature type="binding site" evidence="4">
    <location>
        <position position="166"/>
    </location>
    <ligand>
        <name>Zn(2+)</name>
        <dbReference type="ChEBI" id="CHEBI:29105"/>
    </ligand>
</feature>
<keyword evidence="3" id="KW-0520">NAD</keyword>
<dbReference type="NCBIfam" id="NF001753">
    <property type="entry name" value="PRK00481.1-3"/>
    <property type="match status" value="1"/>
</dbReference>
<gene>
    <name evidence="6" type="ORF">AXX12_12485</name>
</gene>
<dbReference type="InterPro" id="IPR029035">
    <property type="entry name" value="DHS-like_NAD/FAD-binding_dom"/>
</dbReference>
<keyword evidence="2" id="KW-0808">Transferase</keyword>
<feature type="binding site" evidence="4">
    <location>
        <position position="127"/>
    </location>
    <ligand>
        <name>Zn(2+)</name>
        <dbReference type="ChEBI" id="CHEBI:29105"/>
    </ligand>
</feature>
<reference evidence="6 7" key="1">
    <citation type="submission" date="2016-02" db="EMBL/GenBank/DDBJ databases">
        <title>Anaerosporomusa subterraneum gen. nov., sp. nov., a spore-forming obligate anaerobe isolated from saprolite.</title>
        <authorList>
            <person name="Choi J.K."/>
            <person name="Shah M."/>
            <person name="Yee N."/>
        </authorList>
    </citation>
    <scope>NUCLEOTIDE SEQUENCE [LARGE SCALE GENOMIC DNA]</scope>
    <source>
        <strain evidence="6 7">RU4</strain>
    </source>
</reference>
<dbReference type="EMBL" id="LSGP01000023">
    <property type="protein sequence ID" value="KYZ75524.1"/>
    <property type="molecule type" value="Genomic_DNA"/>
</dbReference>
<feature type="binding site" evidence="4">
    <location>
        <position position="161"/>
    </location>
    <ligand>
        <name>Zn(2+)</name>
        <dbReference type="ChEBI" id="CHEBI:29105"/>
    </ligand>
</feature>
<name>A0A154BNH2_ANASB</name>
<dbReference type="PROSITE" id="PS50305">
    <property type="entry name" value="SIRTUIN"/>
    <property type="match status" value="1"/>
</dbReference>
<proteinExistence type="predicted"/>
<keyword evidence="4" id="KW-0862">Zinc</keyword>
<dbReference type="Pfam" id="PF02146">
    <property type="entry name" value="SIR2"/>
    <property type="match status" value="1"/>
</dbReference>
<dbReference type="PANTHER" id="PTHR11085:SF10">
    <property type="entry name" value="NAD-DEPENDENT PROTEIN DEACYLASE SIRTUIN-5, MITOCHONDRIAL-RELATED"/>
    <property type="match status" value="1"/>
</dbReference>
<dbReference type="EC" id="2.3.1.286" evidence="1"/>
<evidence type="ECO:0000313" key="7">
    <source>
        <dbReference type="Proteomes" id="UP000076268"/>
    </source>
</evidence>
<evidence type="ECO:0000256" key="2">
    <source>
        <dbReference type="ARBA" id="ARBA00022679"/>
    </source>
</evidence>
<dbReference type="GO" id="GO:0017136">
    <property type="term" value="F:histone deacetylase activity, NAD-dependent"/>
    <property type="evidence" value="ECO:0007669"/>
    <property type="project" value="TreeGrafter"/>
</dbReference>
<feature type="domain" description="Deacetylase sirtuin-type" evidence="5">
    <location>
        <begin position="1"/>
        <end position="261"/>
    </location>
</feature>
<dbReference type="InterPro" id="IPR050134">
    <property type="entry name" value="NAD-dep_sirtuin_deacylases"/>
</dbReference>
<comment type="caution">
    <text evidence="6">The sequence shown here is derived from an EMBL/GenBank/DDBJ whole genome shotgun (WGS) entry which is preliminary data.</text>
</comment>
<accession>A0A154BNH2</accession>
<dbReference type="RefSeq" id="WP_197470734.1">
    <property type="nucleotide sequence ID" value="NZ_LSGP01000023.1"/>
</dbReference>
<dbReference type="InterPro" id="IPR026591">
    <property type="entry name" value="Sirtuin_cat_small_dom_sf"/>
</dbReference>
<dbReference type="AlphaFoldDB" id="A0A154BNH2"/>
<dbReference type="GO" id="GO:0046872">
    <property type="term" value="F:metal ion binding"/>
    <property type="evidence" value="ECO:0007669"/>
    <property type="project" value="UniProtKB-KW"/>
</dbReference>
<evidence type="ECO:0000259" key="5">
    <source>
        <dbReference type="PROSITE" id="PS50305"/>
    </source>
</evidence>
<evidence type="ECO:0000256" key="1">
    <source>
        <dbReference type="ARBA" id="ARBA00012928"/>
    </source>
</evidence>
<dbReference type="PANTHER" id="PTHR11085">
    <property type="entry name" value="NAD-DEPENDENT PROTEIN DEACYLASE SIRTUIN-5, MITOCHONDRIAL-RELATED"/>
    <property type="match status" value="1"/>
</dbReference>
<organism evidence="6 7">
    <name type="scientific">Anaerosporomusa subterranea</name>
    <dbReference type="NCBI Taxonomy" id="1794912"/>
    <lineage>
        <taxon>Bacteria</taxon>
        <taxon>Bacillati</taxon>
        <taxon>Bacillota</taxon>
        <taxon>Negativicutes</taxon>
        <taxon>Acetonemataceae</taxon>
        <taxon>Anaerosporomusa</taxon>
    </lineage>
</organism>